<keyword evidence="2" id="KW-1185">Reference proteome</keyword>
<dbReference type="VEuPathDB" id="FungiDB:PV10_05285"/>
<dbReference type="GeneID" id="27323130"/>
<dbReference type="EMBL" id="KN847522">
    <property type="protein sequence ID" value="KIV94143.1"/>
    <property type="molecule type" value="Genomic_DNA"/>
</dbReference>
<dbReference type="PANTHER" id="PTHR45036:SF1">
    <property type="entry name" value="METHYLTRANSFERASE LIKE 7A"/>
    <property type="match status" value="1"/>
</dbReference>
<gene>
    <name evidence="1" type="ORF">PV10_05285</name>
</gene>
<dbReference type="InterPro" id="IPR029063">
    <property type="entry name" value="SAM-dependent_MTases_sf"/>
</dbReference>
<protein>
    <recommendedName>
        <fullName evidence="3">Methyltransferase type 11 domain-containing protein</fullName>
    </recommendedName>
</protein>
<accession>A0A0D2A564</accession>
<dbReference type="Pfam" id="PF13489">
    <property type="entry name" value="Methyltransf_23"/>
    <property type="match status" value="1"/>
</dbReference>
<dbReference type="STRING" id="212818.A0A0D2A564"/>
<evidence type="ECO:0008006" key="3">
    <source>
        <dbReference type="Google" id="ProtNLM"/>
    </source>
</evidence>
<dbReference type="PANTHER" id="PTHR45036">
    <property type="entry name" value="METHYLTRANSFERASE LIKE 7B"/>
    <property type="match status" value="1"/>
</dbReference>
<dbReference type="Gene3D" id="3.40.50.150">
    <property type="entry name" value="Vaccinia Virus protein VP39"/>
    <property type="match status" value="1"/>
</dbReference>
<proteinExistence type="predicted"/>
<dbReference type="OrthoDB" id="540004at2759"/>
<dbReference type="SUPFAM" id="SSF53335">
    <property type="entry name" value="S-adenosyl-L-methionine-dependent methyltransferases"/>
    <property type="match status" value="1"/>
</dbReference>
<dbReference type="RefSeq" id="XP_016225717.1">
    <property type="nucleotide sequence ID" value="XM_016369929.1"/>
</dbReference>
<sequence>MCSIRPLAELHNVSIKRTNKGIASTGYLLTLDGSRRLQVDLARPSRADLSVESMADATISTVAGWKKSLILRIDAENPALTERLLSYITPGIMVALGIYYHVLTILEIVFIQRQFSVLFDLSTLREKAFLRFWLANGAAMSAAMPPELIPLLSTLRGTVLDIGPGSGEQLHRYTSSSVSAIYGAEPAIKLHPKLQMKAMDAGLGDKYHILGCGAEPRSLIPALAGVGLIGEGNTSEGIFDDIVSIRVLCGVPDLKETVEGLYELLKPGGRFIAYEHVVSPWKTEKGSTVARVLQWMYMWIGGWRFWMAGCNLDRDIGMVLREAGKSEDGPGWSRVEMKTLNAWSTILHIVGYLVKN</sequence>
<evidence type="ECO:0000313" key="2">
    <source>
        <dbReference type="Proteomes" id="UP000054302"/>
    </source>
</evidence>
<dbReference type="AlphaFoldDB" id="A0A0D2A564"/>
<name>A0A0D2A564_EXOME</name>
<evidence type="ECO:0000313" key="1">
    <source>
        <dbReference type="EMBL" id="KIV94143.1"/>
    </source>
</evidence>
<dbReference type="InterPro" id="IPR052356">
    <property type="entry name" value="Thiol_S-MT"/>
</dbReference>
<dbReference type="CDD" id="cd02440">
    <property type="entry name" value="AdoMet_MTases"/>
    <property type="match status" value="1"/>
</dbReference>
<dbReference type="Proteomes" id="UP000054302">
    <property type="component" value="Unassembled WGS sequence"/>
</dbReference>
<reference evidence="1 2" key="1">
    <citation type="submission" date="2015-01" db="EMBL/GenBank/DDBJ databases">
        <title>The Genome Sequence of Exophiala mesophila CBS40295.</title>
        <authorList>
            <consortium name="The Broad Institute Genomics Platform"/>
            <person name="Cuomo C."/>
            <person name="de Hoog S."/>
            <person name="Gorbushina A."/>
            <person name="Stielow B."/>
            <person name="Teixiera M."/>
            <person name="Abouelleil A."/>
            <person name="Chapman S.B."/>
            <person name="Priest M."/>
            <person name="Young S.K."/>
            <person name="Wortman J."/>
            <person name="Nusbaum C."/>
            <person name="Birren B."/>
        </authorList>
    </citation>
    <scope>NUCLEOTIDE SEQUENCE [LARGE SCALE GENOMIC DNA]</scope>
    <source>
        <strain evidence="1 2">CBS 40295</strain>
    </source>
</reference>
<organism evidence="1 2">
    <name type="scientific">Exophiala mesophila</name>
    <name type="common">Black yeast-like fungus</name>
    <dbReference type="NCBI Taxonomy" id="212818"/>
    <lineage>
        <taxon>Eukaryota</taxon>
        <taxon>Fungi</taxon>
        <taxon>Dikarya</taxon>
        <taxon>Ascomycota</taxon>
        <taxon>Pezizomycotina</taxon>
        <taxon>Eurotiomycetes</taxon>
        <taxon>Chaetothyriomycetidae</taxon>
        <taxon>Chaetothyriales</taxon>
        <taxon>Herpotrichiellaceae</taxon>
        <taxon>Exophiala</taxon>
    </lineage>
</organism>